<dbReference type="VEuPathDB" id="VectorBase:AARA014545"/>
<dbReference type="EMBL" id="APCN01004494">
    <property type="status" value="NOT_ANNOTATED_CDS"/>
    <property type="molecule type" value="Genomic_DNA"/>
</dbReference>
<dbReference type="EnsemblMetazoa" id="AARA014545-RB">
    <property type="protein sequence ID" value="AARA014545-PB"/>
    <property type="gene ID" value="AARA014545"/>
</dbReference>
<evidence type="ECO:0000313" key="1">
    <source>
        <dbReference type="EnsemblMetazoa" id="AARA014545-PB"/>
    </source>
</evidence>
<name>A0A182IGE9_ANOAR</name>
<sequence>MLTCILISRLRVRLNTQRTRNARLGPSYCAAIPSTHIHVVGRNFVNSKFRVAYTFILQYHVLPFLFLSAF</sequence>
<organism evidence="1 2">
    <name type="scientific">Anopheles arabiensis</name>
    <name type="common">Mosquito</name>
    <dbReference type="NCBI Taxonomy" id="7173"/>
    <lineage>
        <taxon>Eukaryota</taxon>
        <taxon>Metazoa</taxon>
        <taxon>Ecdysozoa</taxon>
        <taxon>Arthropoda</taxon>
        <taxon>Hexapoda</taxon>
        <taxon>Insecta</taxon>
        <taxon>Pterygota</taxon>
        <taxon>Neoptera</taxon>
        <taxon>Endopterygota</taxon>
        <taxon>Diptera</taxon>
        <taxon>Nematocera</taxon>
        <taxon>Culicoidea</taxon>
        <taxon>Culicidae</taxon>
        <taxon>Anophelinae</taxon>
        <taxon>Anopheles</taxon>
    </lineage>
</organism>
<evidence type="ECO:0000313" key="2">
    <source>
        <dbReference type="Proteomes" id="UP000075840"/>
    </source>
</evidence>
<reference evidence="1" key="1">
    <citation type="submission" date="2022-08" db="UniProtKB">
        <authorList>
            <consortium name="EnsemblMetazoa"/>
        </authorList>
    </citation>
    <scope>IDENTIFICATION</scope>
    <source>
        <strain evidence="1">Dongola</strain>
    </source>
</reference>
<dbReference type="Proteomes" id="UP000075840">
    <property type="component" value="Unassembled WGS sequence"/>
</dbReference>
<dbReference type="AlphaFoldDB" id="A0A182IGE9"/>
<accession>A0A182IGE9</accession>
<keyword evidence="2" id="KW-1185">Reference proteome</keyword>
<proteinExistence type="predicted"/>
<protein>
    <submittedName>
        <fullName evidence="1">Uncharacterized protein</fullName>
    </submittedName>
</protein>